<dbReference type="GeneID" id="78500029"/>
<gene>
    <name evidence="1" type="ORF">SAMN04489857_0655</name>
</gene>
<reference evidence="2" key="1">
    <citation type="submission" date="2016-10" db="EMBL/GenBank/DDBJ databases">
        <authorList>
            <person name="Varghese N."/>
            <person name="Submissions S."/>
        </authorList>
    </citation>
    <scope>NUCLEOTIDE SEQUENCE [LARGE SCALE GENOMIC DNA]</scope>
    <source>
        <strain evidence="2">DSM 22620</strain>
    </source>
</reference>
<dbReference type="EMBL" id="LT629759">
    <property type="protein sequence ID" value="SDR68890.1"/>
    <property type="molecule type" value="Genomic_DNA"/>
</dbReference>
<dbReference type="Proteomes" id="UP000199480">
    <property type="component" value="Chromosome I"/>
</dbReference>
<proteinExistence type="predicted"/>
<dbReference type="AlphaFoldDB" id="A0A1H1L3J6"/>
<sequence>MRKDSLTLERFRRCEAAARLLEKAKDSSITRKANAASGFEWCEDMLDEAWNDIDRIAEQSGDRDARIVAAHFLFLETWLDTASEVGLSVDKTKKLAYAALMRLDKEE</sequence>
<name>A0A1H1L3J6_9ACTN</name>
<protein>
    <submittedName>
        <fullName evidence="1">Uncharacterized protein</fullName>
    </submittedName>
</protein>
<evidence type="ECO:0000313" key="1">
    <source>
        <dbReference type="EMBL" id="SDR68890.1"/>
    </source>
</evidence>
<accession>A0A1H1L3J6</accession>
<organism evidence="1 2">
    <name type="scientific">Parafannyhessea umbonata</name>
    <dbReference type="NCBI Taxonomy" id="604330"/>
    <lineage>
        <taxon>Bacteria</taxon>
        <taxon>Bacillati</taxon>
        <taxon>Actinomycetota</taxon>
        <taxon>Coriobacteriia</taxon>
        <taxon>Coriobacteriales</taxon>
        <taxon>Atopobiaceae</taxon>
        <taxon>Parafannyhessea</taxon>
    </lineage>
</organism>
<dbReference type="RefSeq" id="WP_157692132.1">
    <property type="nucleotide sequence ID" value="NZ_LT629759.1"/>
</dbReference>
<evidence type="ECO:0000313" key="2">
    <source>
        <dbReference type="Proteomes" id="UP000199480"/>
    </source>
</evidence>